<gene>
    <name evidence="2" type="ORF">VTAP4600_A3465</name>
</gene>
<reference evidence="2 3" key="1">
    <citation type="submission" date="2017-10" db="EMBL/GenBank/DDBJ databases">
        <authorList>
            <person name="Banno H."/>
            <person name="Chua N.-H."/>
        </authorList>
    </citation>
    <scope>NUCLEOTIDE SEQUENCE [LARGE SCALE GENOMIC DNA]</scope>
    <source>
        <strain evidence="2">Vibrio tapetis CECT4600</strain>
    </source>
</reference>
<feature type="compositionally biased region" description="Basic and acidic residues" evidence="1">
    <location>
        <begin position="21"/>
        <end position="34"/>
    </location>
</feature>
<dbReference type="AlphaFoldDB" id="A0A2N8ZHM4"/>
<proteinExistence type="predicted"/>
<evidence type="ECO:0000313" key="2">
    <source>
        <dbReference type="EMBL" id="SON51412.1"/>
    </source>
</evidence>
<name>A0A2N8ZHM4_9VIBR</name>
<sequence length="156" mass="17689">MAQQNSTLTLSTCQTATSGETLEHESSPKHDVSLSEGERGFIQLIDSDSKQILAQREGSNDEVSFEYLEKYVWNMSEQVTMQFVAQTDHVHPTKFFCALPKEALAKCYLNQLTDQEPVSIKPCWEGLAEQWEENDTTTEPWDAFDSDGRWIGTSEC</sequence>
<keyword evidence="3" id="KW-1185">Reference proteome</keyword>
<evidence type="ECO:0000313" key="3">
    <source>
        <dbReference type="Proteomes" id="UP000235828"/>
    </source>
</evidence>
<dbReference type="Proteomes" id="UP000235828">
    <property type="component" value="Chromosome A"/>
</dbReference>
<organism evidence="2 3">
    <name type="scientific">Vibrio tapetis subsp. tapetis</name>
    <dbReference type="NCBI Taxonomy" id="1671868"/>
    <lineage>
        <taxon>Bacteria</taxon>
        <taxon>Pseudomonadati</taxon>
        <taxon>Pseudomonadota</taxon>
        <taxon>Gammaproteobacteria</taxon>
        <taxon>Vibrionales</taxon>
        <taxon>Vibrionaceae</taxon>
        <taxon>Vibrio</taxon>
    </lineage>
</organism>
<protein>
    <submittedName>
        <fullName evidence="2">Uncharacterized protein</fullName>
    </submittedName>
</protein>
<accession>A0A2N8ZHM4</accession>
<dbReference type="RefSeq" id="WP_102523738.1">
    <property type="nucleotide sequence ID" value="NZ_LT960611.1"/>
</dbReference>
<feature type="region of interest" description="Disordered" evidence="1">
    <location>
        <begin position="1"/>
        <end position="34"/>
    </location>
</feature>
<dbReference type="KEGG" id="vta:A3465"/>
<dbReference type="EMBL" id="LT960611">
    <property type="protein sequence ID" value="SON51412.1"/>
    <property type="molecule type" value="Genomic_DNA"/>
</dbReference>
<dbReference type="OrthoDB" id="7881315at2"/>
<feature type="compositionally biased region" description="Polar residues" evidence="1">
    <location>
        <begin position="1"/>
        <end position="20"/>
    </location>
</feature>
<evidence type="ECO:0000256" key="1">
    <source>
        <dbReference type="SAM" id="MobiDB-lite"/>
    </source>
</evidence>